<feature type="transmembrane region" description="Helical" evidence="8">
    <location>
        <begin position="61"/>
        <end position="82"/>
    </location>
</feature>
<gene>
    <name evidence="10" type="ORF">TSAR_010824</name>
</gene>
<dbReference type="GO" id="GO:0005000">
    <property type="term" value="F:vasopressin receptor activity"/>
    <property type="evidence" value="ECO:0007669"/>
    <property type="project" value="TreeGrafter"/>
</dbReference>
<dbReference type="Gene3D" id="1.20.1070.10">
    <property type="entry name" value="Rhodopsin 7-helix transmembrane proteins"/>
    <property type="match status" value="1"/>
</dbReference>
<evidence type="ECO:0000313" key="11">
    <source>
        <dbReference type="Proteomes" id="UP000215335"/>
    </source>
</evidence>
<comment type="caution">
    <text evidence="10">The sequence shown here is derived from an EMBL/GenBank/DDBJ whole genome shotgun (WGS) entry which is preliminary data.</text>
</comment>
<dbReference type="PANTHER" id="PTHR24241:SF161">
    <property type="entry name" value="G-PROTEIN COUPLED RECEPTORS FAMILY 1 PROFILE DOMAIN-CONTAINING PROTEIN"/>
    <property type="match status" value="1"/>
</dbReference>
<dbReference type="PRINTS" id="PR00237">
    <property type="entry name" value="GPCRRHODOPSN"/>
</dbReference>
<evidence type="ECO:0000256" key="1">
    <source>
        <dbReference type="ARBA" id="ARBA00004651"/>
    </source>
</evidence>
<evidence type="ECO:0000256" key="6">
    <source>
        <dbReference type="ARBA" id="ARBA00023136"/>
    </source>
</evidence>
<dbReference type="OrthoDB" id="6435638at2759"/>
<dbReference type="GO" id="GO:0005886">
    <property type="term" value="C:plasma membrane"/>
    <property type="evidence" value="ECO:0007669"/>
    <property type="project" value="UniProtKB-SubCell"/>
</dbReference>
<proteinExistence type="inferred from homology"/>
<keyword evidence="4 8" id="KW-0812">Transmembrane</keyword>
<protein>
    <recommendedName>
        <fullName evidence="9">G-protein coupled receptors family 1 profile domain-containing protein</fullName>
    </recommendedName>
</protein>
<evidence type="ECO:0000256" key="2">
    <source>
        <dbReference type="ARBA" id="ARBA00010663"/>
    </source>
</evidence>
<feature type="transmembrane region" description="Helical" evidence="8">
    <location>
        <begin position="26"/>
        <end position="49"/>
    </location>
</feature>
<keyword evidence="3" id="KW-1003">Cell membrane</keyword>
<organism evidence="10 11">
    <name type="scientific">Trichomalopsis sarcophagae</name>
    <dbReference type="NCBI Taxonomy" id="543379"/>
    <lineage>
        <taxon>Eukaryota</taxon>
        <taxon>Metazoa</taxon>
        <taxon>Ecdysozoa</taxon>
        <taxon>Arthropoda</taxon>
        <taxon>Hexapoda</taxon>
        <taxon>Insecta</taxon>
        <taxon>Pterygota</taxon>
        <taxon>Neoptera</taxon>
        <taxon>Endopterygota</taxon>
        <taxon>Hymenoptera</taxon>
        <taxon>Apocrita</taxon>
        <taxon>Proctotrupomorpha</taxon>
        <taxon>Chalcidoidea</taxon>
        <taxon>Pteromalidae</taxon>
        <taxon>Pteromalinae</taxon>
        <taxon>Trichomalopsis</taxon>
    </lineage>
</organism>
<dbReference type="EMBL" id="NNAY01001477">
    <property type="protein sequence ID" value="OXU23829.1"/>
    <property type="molecule type" value="Genomic_DNA"/>
</dbReference>
<keyword evidence="7" id="KW-0675">Receptor</keyword>
<reference evidence="10 11" key="1">
    <citation type="journal article" date="2017" name="Curr. Biol.">
        <title>The Evolution of Venom by Co-option of Single-Copy Genes.</title>
        <authorList>
            <person name="Martinson E.O."/>
            <person name="Mrinalini"/>
            <person name="Kelkar Y.D."/>
            <person name="Chang C.H."/>
            <person name="Werren J.H."/>
        </authorList>
    </citation>
    <scope>NUCLEOTIDE SEQUENCE [LARGE SCALE GENOMIC DNA]</scope>
    <source>
        <strain evidence="10 11">Alberta</strain>
        <tissue evidence="10">Whole body</tissue>
    </source>
</reference>
<comment type="subcellular location">
    <subcellularLocation>
        <location evidence="1">Cell membrane</location>
        <topology evidence="1">Multi-pass membrane protein</topology>
    </subcellularLocation>
</comment>
<evidence type="ECO:0000256" key="7">
    <source>
        <dbReference type="ARBA" id="ARBA00023170"/>
    </source>
</evidence>
<dbReference type="PANTHER" id="PTHR24241">
    <property type="entry name" value="NEUROPEPTIDE RECEPTOR-RELATED G-PROTEIN COUPLED RECEPTOR"/>
    <property type="match status" value="1"/>
</dbReference>
<dbReference type="STRING" id="543379.A0A232EZS2"/>
<dbReference type="GO" id="GO:0032870">
    <property type="term" value="P:cellular response to hormone stimulus"/>
    <property type="evidence" value="ECO:0007669"/>
    <property type="project" value="TreeGrafter"/>
</dbReference>
<accession>A0A232EZS2</accession>
<evidence type="ECO:0000256" key="3">
    <source>
        <dbReference type="ARBA" id="ARBA00022475"/>
    </source>
</evidence>
<evidence type="ECO:0000313" key="10">
    <source>
        <dbReference type="EMBL" id="OXU23829.1"/>
    </source>
</evidence>
<name>A0A232EZS2_9HYME</name>
<evidence type="ECO:0000256" key="8">
    <source>
        <dbReference type="SAM" id="Phobius"/>
    </source>
</evidence>
<dbReference type="Proteomes" id="UP000215335">
    <property type="component" value="Unassembled WGS sequence"/>
</dbReference>
<dbReference type="AlphaFoldDB" id="A0A232EZS2"/>
<evidence type="ECO:0000259" key="9">
    <source>
        <dbReference type="PROSITE" id="PS50262"/>
    </source>
</evidence>
<sequence length="131" mass="15340">MEESATSMIAAPAEDWRDESLAVWEVIVLALILTTTLMGNVLVLFAIYLKRCRGRRQRLTRMHFFVMHLSVADLITGLFNVLPQLAWDVTFSWSSNTTKLHLTYRRLRLELEKAIFCFYDHLKWTLLYQGT</sequence>
<dbReference type="PROSITE" id="PS50262">
    <property type="entry name" value="G_PROTEIN_RECEP_F1_2"/>
    <property type="match status" value="1"/>
</dbReference>
<dbReference type="InterPro" id="IPR000276">
    <property type="entry name" value="GPCR_Rhodpsn"/>
</dbReference>
<evidence type="ECO:0000256" key="4">
    <source>
        <dbReference type="ARBA" id="ARBA00022692"/>
    </source>
</evidence>
<dbReference type="InterPro" id="IPR017452">
    <property type="entry name" value="GPCR_Rhodpsn_7TM"/>
</dbReference>
<comment type="similarity">
    <text evidence="2">Belongs to the G-protein coupled receptor 1 family.</text>
</comment>
<keyword evidence="6 8" id="KW-0472">Membrane</keyword>
<evidence type="ECO:0000256" key="5">
    <source>
        <dbReference type="ARBA" id="ARBA00022989"/>
    </source>
</evidence>
<keyword evidence="5 8" id="KW-1133">Transmembrane helix</keyword>
<feature type="domain" description="G-protein coupled receptors family 1 profile" evidence="9">
    <location>
        <begin position="39"/>
        <end position="83"/>
    </location>
</feature>
<keyword evidence="11" id="KW-1185">Reference proteome</keyword>
<dbReference type="SUPFAM" id="SSF81321">
    <property type="entry name" value="Family A G protein-coupled receptor-like"/>
    <property type="match status" value="1"/>
</dbReference>
<dbReference type="GO" id="GO:0042277">
    <property type="term" value="F:peptide binding"/>
    <property type="evidence" value="ECO:0007669"/>
    <property type="project" value="TreeGrafter"/>
</dbReference>